<evidence type="ECO:0000313" key="3">
    <source>
        <dbReference type="Proteomes" id="UP001604336"/>
    </source>
</evidence>
<protein>
    <submittedName>
        <fullName evidence="2">Uncharacterized protein</fullName>
    </submittedName>
</protein>
<accession>A0ABD1VY87</accession>
<gene>
    <name evidence="2" type="ORF">Adt_03260</name>
</gene>
<dbReference type="EMBL" id="JBFOLK010000001">
    <property type="protein sequence ID" value="KAL2542282.1"/>
    <property type="molecule type" value="Genomic_DNA"/>
</dbReference>
<dbReference type="Proteomes" id="UP001604336">
    <property type="component" value="Unassembled WGS sequence"/>
</dbReference>
<evidence type="ECO:0000256" key="1">
    <source>
        <dbReference type="SAM" id="MobiDB-lite"/>
    </source>
</evidence>
<comment type="caution">
    <text evidence="2">The sequence shown here is derived from an EMBL/GenBank/DDBJ whole genome shotgun (WGS) entry which is preliminary data.</text>
</comment>
<name>A0ABD1VY87_9LAMI</name>
<feature type="region of interest" description="Disordered" evidence="1">
    <location>
        <begin position="82"/>
        <end position="108"/>
    </location>
</feature>
<proteinExistence type="predicted"/>
<feature type="compositionally biased region" description="Acidic residues" evidence="1">
    <location>
        <begin position="96"/>
        <end position="108"/>
    </location>
</feature>
<keyword evidence="3" id="KW-1185">Reference proteome</keyword>
<evidence type="ECO:0000313" key="2">
    <source>
        <dbReference type="EMBL" id="KAL2542282.1"/>
    </source>
</evidence>
<sequence length="108" mass="11637">MNQSLVEAEGNIVALTKRLDDALPVHAITATALEKANEEKKVLQLSAQSEVALLKAELEATAKARIGQQEVLTALRNDFPDFNMASPEEKIPPVELGDDVEASDAPDE</sequence>
<organism evidence="2 3">
    <name type="scientific">Abeliophyllum distichum</name>
    <dbReference type="NCBI Taxonomy" id="126358"/>
    <lineage>
        <taxon>Eukaryota</taxon>
        <taxon>Viridiplantae</taxon>
        <taxon>Streptophyta</taxon>
        <taxon>Embryophyta</taxon>
        <taxon>Tracheophyta</taxon>
        <taxon>Spermatophyta</taxon>
        <taxon>Magnoliopsida</taxon>
        <taxon>eudicotyledons</taxon>
        <taxon>Gunneridae</taxon>
        <taxon>Pentapetalae</taxon>
        <taxon>asterids</taxon>
        <taxon>lamiids</taxon>
        <taxon>Lamiales</taxon>
        <taxon>Oleaceae</taxon>
        <taxon>Forsythieae</taxon>
        <taxon>Abeliophyllum</taxon>
    </lineage>
</organism>
<reference evidence="3" key="1">
    <citation type="submission" date="2024-07" db="EMBL/GenBank/DDBJ databases">
        <title>Two chromosome-level genome assemblies of Korean endemic species Abeliophyllum distichum and Forsythia ovata (Oleaceae).</title>
        <authorList>
            <person name="Jang H."/>
        </authorList>
    </citation>
    <scope>NUCLEOTIDE SEQUENCE [LARGE SCALE GENOMIC DNA]</scope>
</reference>
<dbReference type="AlphaFoldDB" id="A0ABD1VY87"/>